<evidence type="ECO:0000313" key="9">
    <source>
        <dbReference type="Proteomes" id="UP000799302"/>
    </source>
</evidence>
<dbReference type="PANTHER" id="PTHR43392:SF2">
    <property type="entry name" value="AAA-TYPE ATPASE FAMILY PROTEIN _ ANKYRIN REPEAT FAMILY PROTEIN"/>
    <property type="match status" value="1"/>
</dbReference>
<evidence type="ECO:0000256" key="2">
    <source>
        <dbReference type="ARBA" id="ARBA00022741"/>
    </source>
</evidence>
<reference evidence="8" key="1">
    <citation type="journal article" date="2020" name="Stud. Mycol.">
        <title>101 Dothideomycetes genomes: a test case for predicting lifestyles and emergence of pathogens.</title>
        <authorList>
            <person name="Haridas S."/>
            <person name="Albert R."/>
            <person name="Binder M."/>
            <person name="Bloem J."/>
            <person name="Labutti K."/>
            <person name="Salamov A."/>
            <person name="Andreopoulos B."/>
            <person name="Baker S."/>
            <person name="Barry K."/>
            <person name="Bills G."/>
            <person name="Bluhm B."/>
            <person name="Cannon C."/>
            <person name="Castanera R."/>
            <person name="Culley D."/>
            <person name="Daum C."/>
            <person name="Ezra D."/>
            <person name="Gonzalez J."/>
            <person name="Henrissat B."/>
            <person name="Kuo A."/>
            <person name="Liang C."/>
            <person name="Lipzen A."/>
            <person name="Lutzoni F."/>
            <person name="Magnuson J."/>
            <person name="Mondo S."/>
            <person name="Nolan M."/>
            <person name="Ohm R."/>
            <person name="Pangilinan J."/>
            <person name="Park H.-J."/>
            <person name="Ramirez L."/>
            <person name="Alfaro M."/>
            <person name="Sun H."/>
            <person name="Tritt A."/>
            <person name="Yoshinaga Y."/>
            <person name="Zwiers L.-H."/>
            <person name="Turgeon B."/>
            <person name="Goodwin S."/>
            <person name="Spatafora J."/>
            <person name="Crous P."/>
            <person name="Grigoriev I."/>
        </authorList>
    </citation>
    <scope>NUCLEOTIDE SEQUENCE</scope>
    <source>
        <strain evidence="8">CBS 115976</strain>
    </source>
</reference>
<name>A0A6A6UBT5_9PEZI</name>
<dbReference type="InterPro" id="IPR003593">
    <property type="entry name" value="AAA+_ATPase"/>
</dbReference>
<keyword evidence="3" id="KW-0347">Helicase</keyword>
<dbReference type="GO" id="GO:0005524">
    <property type="term" value="F:ATP binding"/>
    <property type="evidence" value="ECO:0007669"/>
    <property type="project" value="UniProtKB-KW"/>
</dbReference>
<feature type="domain" description="AAA+ ATPase" evidence="7">
    <location>
        <begin position="1352"/>
        <end position="1488"/>
    </location>
</feature>
<dbReference type="Gene3D" id="3.40.50.300">
    <property type="entry name" value="P-loop containing nucleotide triphosphate hydrolases"/>
    <property type="match status" value="6"/>
</dbReference>
<dbReference type="SMART" id="SM00382">
    <property type="entry name" value="AAA"/>
    <property type="match status" value="4"/>
</dbReference>
<evidence type="ECO:0000256" key="3">
    <source>
        <dbReference type="ARBA" id="ARBA00022806"/>
    </source>
</evidence>
<evidence type="ECO:0000256" key="1">
    <source>
        <dbReference type="ARBA" id="ARBA00010378"/>
    </source>
</evidence>
<dbReference type="InterPro" id="IPR047187">
    <property type="entry name" value="SF1_C_Upf1"/>
</dbReference>
<proteinExistence type="inferred from homology"/>
<comment type="similarity">
    <text evidence="1">Belongs to the CbxX/CfxQ family.</text>
</comment>
<feature type="domain" description="AAA+ ATPase" evidence="7">
    <location>
        <begin position="1631"/>
        <end position="1779"/>
    </location>
</feature>
<dbReference type="CDD" id="cd18808">
    <property type="entry name" value="SF1_C_Upf1"/>
    <property type="match status" value="1"/>
</dbReference>
<dbReference type="PANTHER" id="PTHR43392">
    <property type="entry name" value="AAA-TYPE ATPASE FAMILY PROTEIN / ANKYRIN REPEAT FAMILY PROTEIN"/>
    <property type="match status" value="1"/>
</dbReference>
<evidence type="ECO:0000256" key="4">
    <source>
        <dbReference type="ARBA" id="ARBA00022840"/>
    </source>
</evidence>
<dbReference type="FunFam" id="3.40.50.300:FF:001660">
    <property type="entry name" value="NF-X1 finger and helicase protein, putative"/>
    <property type="match status" value="1"/>
</dbReference>
<keyword evidence="9" id="KW-1185">Reference proteome</keyword>
<accession>A0A6A6UBT5</accession>
<dbReference type="SUPFAM" id="SSF52540">
    <property type="entry name" value="P-loop containing nucleoside triphosphate hydrolases"/>
    <property type="match status" value="4"/>
</dbReference>
<keyword evidence="4" id="KW-0067">ATP-binding</keyword>
<feature type="coiled-coil region" evidence="5">
    <location>
        <begin position="1149"/>
        <end position="1195"/>
    </location>
</feature>
<dbReference type="EMBL" id="MU004235">
    <property type="protein sequence ID" value="KAF2669715.1"/>
    <property type="molecule type" value="Genomic_DNA"/>
</dbReference>
<dbReference type="CDD" id="cd17936">
    <property type="entry name" value="EEXXEc_NFX1"/>
    <property type="match status" value="1"/>
</dbReference>
<dbReference type="InterPro" id="IPR003959">
    <property type="entry name" value="ATPase_AAA_core"/>
</dbReference>
<dbReference type="OrthoDB" id="2423195at2759"/>
<dbReference type="Proteomes" id="UP000799302">
    <property type="component" value="Unassembled WGS sequence"/>
</dbReference>
<dbReference type="PRINTS" id="PR00819">
    <property type="entry name" value="CBXCFQXSUPER"/>
</dbReference>
<dbReference type="InterPro" id="IPR041677">
    <property type="entry name" value="DNA2/NAM7_AAA_11"/>
</dbReference>
<feature type="compositionally biased region" description="Polar residues" evidence="6">
    <location>
        <begin position="2159"/>
        <end position="2171"/>
    </location>
</feature>
<dbReference type="Pfam" id="PF00004">
    <property type="entry name" value="AAA"/>
    <property type="match status" value="3"/>
</dbReference>
<dbReference type="InterPro" id="IPR041679">
    <property type="entry name" value="DNA2/NAM7-like_C"/>
</dbReference>
<sequence length="2364" mass="263349">MAAPILSTARKTQLKRFLGGVLSGKKLVDSLHSGTLLLESICCEPDPTICIEKLAASTAALESLHRSLRYDVSPEFINKHITQFLQYIAHPSIKALCSGQLLHTVLKVVTEPPTFWHALLQAQKTQCLTDDATRWLGWLLLELLISPAVGPDDKRTTAESFTHERTFLGAKLFETRSFGEKIKDVLQVTAVSTGYNSLYKPGGRHDNDFADFRGIAILPTADELQSREKSFYRLATAVCEEEDEARPAIHLDNQFRLLREDMLAELRTDLQVALGQRKGKRRNVVLRDLALAGLYCGSTQKVKRDGEPCALALYCLNGIPQLHGRSKLETRDYLKANPRFIKHNSFGCLLHENQIVAFGNIDRDESLLSADPPVLVIEIPDGPAVGKALLAAKDGRNLRFIQVDTPIFSYQPILNCLQGMTALPLAGDLLQYNDTSSSQDVPPYLEDIKMRMLDNEELGLQSILDTPRDIILDDSQQLSFDAGLSKRVSLIQGPPGTGKSFIGALLAKAIFKHSNETIQVICYTNHALDQFLEDLLDIGIPAKSIIRLGSKSTAKTKCLTVREQSGGSKLNQAKWSVIDHLRQEADNIESDMHRIVERFRDRAGDRSDILNFLEFSDSEYPFHESFVLPQRVNGMTVVDRNGKPISKFYLLDQWVKGSSAGVFKNLIPKSCVDVWSMDLETRMVHFNSWKEAILRDQVDGIQELMLNYNKRQASLKKLLNERDVSLIKSKRVIGCTTTAAAMYTEALQAASPGVLIVEEAGEILECHTLAALTPNTKQLILIGDHKQLRPKTNNYGLTIQKGDGYNLNVSLFERLISAGVPHTTLLKQHRMSPEISALIRNLTYPDLVDAPGTANRPPLRGFQDRLVFFNHNHPELEASQVAEKRDPDLALSKQNLFEVEMVLKCVRYLGQQGYGTDKLVILTPYLGQLHLLLNSLRSSNDPVLNDLDSFDLVQAGLLPAASAAIARPQIRLSTIDNYQGEESDIVIVSLTRSNAIGQIGFMAEPERVNVLLSRARDALILIGNASTFMQTRKGSQVWTPLLNILKAGGHIYDGLPVKCERHPESRNLIQNEKEFDIHCPDGGCVEPCGAILKCGAHKCPRKCHQLVDHSKMKCQHWIKDTCPIGHKLSWQCFQSRISICRRCEDERRKREERERINNLLESDREAKQRAYALELFKLQDEIADERRILRDARDQETREEVLAQQRKELADLRSRQVVKAQQGLTENSPVNMTNQSEKGSPAPGPTKTTGSKDLASSQDKSSNAPSYLEGTDTSRHSDNSPTTPNLHSPTNMVPESPAKEDWEYQKAFENASLESLDKLMSMTGLEEVKQQFLTIKSKVDTVVRQNTNLKDERFGAAFLGNPGTGKTTVARLYADFLSSVGVLPGNHFFETSGSRLASEGVDGAKKHIQTILEEGGGAFFIDEAYQLVSSNSFGGSQVLDFLLAEIENLTGKIVFIIAGYNKQMEAFYAHNPGIPSRIPYQLQFKDYKDTELQQILEDRIQQKFKGTMKIEGGLGGLYLRIVARRIGTKRGREGFGNARAVQNTFAHITDRQAKRLRAERKQKKPTDVLQLTKEDLIGPEPATALEHNVAWKKVQTMIGLKVVKESVKALLDSIQSNYQRELDEQPYVQFSLNRVLLGSPGTGKTTVAKLYGQILADIGLLSSGEVITKNPADFVGSVIGQSESNTKAILAATAGKVLIIDEAYMLAGSSNDNGGSTSDPYRTAVVDTLVAEVQSTPGEDRCVLMLGYKDQMESMLQNVNPGLARRFPIASAFVFEDFDNPELQQILSLKLKTQGFRATDQAKHVALDVLDRARNQPHFGNAGEVDILLDRAKMSHQKRVSAGQAKENSLLEAIDFDEEFDRGKRTSTNVKKLFEGVIGCEKIVQKLEGYQKITANLKALGDDPKDGISFNFLFRGPPGTGKTTTARKMGKVFYDMGFLSTAEVVETSATDLIGQYVGQTGPKTQKLLEKALGKVLFIDEAYRLAEGGFSTEAMDELVDCLTKPKYHKKLVTILAGYDNDINRLMAMNPGLTSRFPEAIVFESLGSRQCVEFLRSTLLRKSKLDERFTANAVDGISADLTDAFETLAKLSSWGNARDLQTLATSIYGSLLKDSTITKKSPKLMLRPEHIMAAVQSMVDERINRANASTSRRLHSGGLEDTTQTLQLQNPAQNGPGMSAQTREGAEQPRELNADELPCANNSPQHQRDAGVADAIWQQLQCDKFVAEELEKQRQKLTDAEKKLRASLQAEDAKAEVELQSLLREVKEKSEDNEMRRRYEQKRIQEELARRERAAKQAEWEAKAAIAREEKRKEEEAQRKLRDIGVCPVGYRWIKQEGGYRCAGGSHFVSDAALLLMVDSRTRRQH</sequence>
<organism evidence="8 9">
    <name type="scientific">Microthyrium microscopicum</name>
    <dbReference type="NCBI Taxonomy" id="703497"/>
    <lineage>
        <taxon>Eukaryota</taxon>
        <taxon>Fungi</taxon>
        <taxon>Dikarya</taxon>
        <taxon>Ascomycota</taxon>
        <taxon>Pezizomycotina</taxon>
        <taxon>Dothideomycetes</taxon>
        <taxon>Dothideomycetes incertae sedis</taxon>
        <taxon>Microthyriales</taxon>
        <taxon>Microthyriaceae</taxon>
        <taxon>Microthyrium</taxon>
    </lineage>
</organism>
<evidence type="ECO:0000313" key="8">
    <source>
        <dbReference type="EMBL" id="KAF2669715.1"/>
    </source>
</evidence>
<protein>
    <submittedName>
        <fullName evidence="8">P-loop containing nucleoside triphosphate hydrolase protein</fullName>
    </submittedName>
</protein>
<feature type="domain" description="AAA+ ATPase" evidence="7">
    <location>
        <begin position="485"/>
        <end position="976"/>
    </location>
</feature>
<feature type="compositionally biased region" description="Polar residues" evidence="6">
    <location>
        <begin position="1246"/>
        <end position="1265"/>
    </location>
</feature>
<dbReference type="InterPro" id="IPR000641">
    <property type="entry name" value="CbxX/CfxQ"/>
</dbReference>
<keyword evidence="8" id="KW-0378">Hydrolase</keyword>
<dbReference type="GO" id="GO:0004386">
    <property type="term" value="F:helicase activity"/>
    <property type="evidence" value="ECO:0007669"/>
    <property type="project" value="InterPro"/>
</dbReference>
<dbReference type="InterPro" id="IPR050773">
    <property type="entry name" value="CbxX/CfxQ_RuBisCO_ESX"/>
</dbReference>
<feature type="coiled-coil region" evidence="5">
    <location>
        <begin position="2221"/>
        <end position="2315"/>
    </location>
</feature>
<dbReference type="FunFam" id="1.10.8.60:FF:000160">
    <property type="entry name" value="WGS project CABT00000000 data, contig 2.55"/>
    <property type="match status" value="1"/>
</dbReference>
<dbReference type="Pfam" id="PF13087">
    <property type="entry name" value="AAA_12"/>
    <property type="match status" value="1"/>
</dbReference>
<feature type="region of interest" description="Disordered" evidence="6">
    <location>
        <begin position="1220"/>
        <end position="1296"/>
    </location>
</feature>
<dbReference type="InterPro" id="IPR041627">
    <property type="entry name" value="AAA_lid_6"/>
</dbReference>
<dbReference type="Pfam" id="PF17866">
    <property type="entry name" value="AAA_lid_6"/>
    <property type="match status" value="2"/>
</dbReference>
<dbReference type="Pfam" id="PF13086">
    <property type="entry name" value="AAA_11"/>
    <property type="match status" value="1"/>
</dbReference>
<feature type="compositionally biased region" description="Polar residues" evidence="6">
    <location>
        <begin position="1222"/>
        <end position="1238"/>
    </location>
</feature>
<dbReference type="Gene3D" id="1.10.8.60">
    <property type="match status" value="1"/>
</dbReference>
<dbReference type="CDD" id="cd22249">
    <property type="entry name" value="UDM1_RNF168_RNF169-like"/>
    <property type="match status" value="1"/>
</dbReference>
<gene>
    <name evidence="8" type="ORF">BT63DRAFT_433081</name>
</gene>
<keyword evidence="2" id="KW-0547">Nucleotide-binding</keyword>
<evidence type="ECO:0000259" key="7">
    <source>
        <dbReference type="SMART" id="SM00382"/>
    </source>
</evidence>
<feature type="compositionally biased region" description="Polar residues" evidence="6">
    <location>
        <begin position="1279"/>
        <end position="1293"/>
    </location>
</feature>
<dbReference type="CDD" id="cd06008">
    <property type="entry name" value="NF-X1-zinc-finger"/>
    <property type="match status" value="1"/>
</dbReference>
<dbReference type="InterPro" id="IPR027417">
    <property type="entry name" value="P-loop_NTPase"/>
</dbReference>
<dbReference type="CDD" id="cd00009">
    <property type="entry name" value="AAA"/>
    <property type="match status" value="3"/>
</dbReference>
<dbReference type="FunFam" id="1.10.8.60:FF:000159">
    <property type="entry name" value="p-loop containing nucleoside triphosphate hydrolase protein"/>
    <property type="match status" value="1"/>
</dbReference>
<feature type="domain" description="AAA+ ATPase" evidence="7">
    <location>
        <begin position="1908"/>
        <end position="2045"/>
    </location>
</feature>
<keyword evidence="5" id="KW-0175">Coiled coil</keyword>
<feature type="region of interest" description="Disordered" evidence="6">
    <location>
        <begin position="2147"/>
        <end position="2188"/>
    </location>
</feature>
<dbReference type="GO" id="GO:0016887">
    <property type="term" value="F:ATP hydrolysis activity"/>
    <property type="evidence" value="ECO:0007669"/>
    <property type="project" value="InterPro"/>
</dbReference>
<evidence type="ECO:0000256" key="6">
    <source>
        <dbReference type="SAM" id="MobiDB-lite"/>
    </source>
</evidence>
<evidence type="ECO:0000256" key="5">
    <source>
        <dbReference type="SAM" id="Coils"/>
    </source>
</evidence>
<dbReference type="FunFam" id="3.40.50.300:FF:000216">
    <property type="entry name" value="Type VII secretion ATPase EccA"/>
    <property type="match status" value="3"/>
</dbReference>